<gene>
    <name evidence="5" type="ORF">ACFOUY_19085</name>
</gene>
<dbReference type="Gene3D" id="1.10.579.10">
    <property type="entry name" value="DNA Cyclobutane Dipyrimidine Photolyase, subunit A, domain 3"/>
    <property type="match status" value="1"/>
</dbReference>
<evidence type="ECO:0000256" key="2">
    <source>
        <dbReference type="ARBA" id="ARBA00022630"/>
    </source>
</evidence>
<dbReference type="PANTHER" id="PTHR11455:SF18">
    <property type="entry name" value="SI:CH1073-390K14.1"/>
    <property type="match status" value="1"/>
</dbReference>
<organism evidence="5 6">
    <name type="scientific">Pedobacter jamesrossensis</name>
    <dbReference type="NCBI Taxonomy" id="1908238"/>
    <lineage>
        <taxon>Bacteria</taxon>
        <taxon>Pseudomonadati</taxon>
        <taxon>Bacteroidota</taxon>
        <taxon>Sphingobacteriia</taxon>
        <taxon>Sphingobacteriales</taxon>
        <taxon>Sphingobacteriaceae</taxon>
        <taxon>Pedobacter</taxon>
    </lineage>
</organism>
<evidence type="ECO:0000256" key="3">
    <source>
        <dbReference type="ARBA" id="ARBA00022827"/>
    </source>
</evidence>
<comment type="cofactor">
    <cofactor evidence="1">
        <name>FAD</name>
        <dbReference type="ChEBI" id="CHEBI:57692"/>
    </cofactor>
</comment>
<reference evidence="6" key="1">
    <citation type="journal article" date="2019" name="Int. J. Syst. Evol. Microbiol.">
        <title>The Global Catalogue of Microorganisms (GCM) 10K type strain sequencing project: providing services to taxonomists for standard genome sequencing and annotation.</title>
        <authorList>
            <consortium name="The Broad Institute Genomics Platform"/>
            <consortium name="The Broad Institute Genome Sequencing Center for Infectious Disease"/>
            <person name="Wu L."/>
            <person name="Ma J."/>
        </authorList>
    </citation>
    <scope>NUCLEOTIDE SEQUENCE [LARGE SCALE GENOMIC DNA]</scope>
    <source>
        <strain evidence="6">CCM 8689</strain>
    </source>
</reference>
<feature type="domain" description="Cryptochrome/DNA photolyase FAD-binding" evidence="4">
    <location>
        <begin position="70"/>
        <end position="202"/>
    </location>
</feature>
<dbReference type="InterPro" id="IPR002081">
    <property type="entry name" value="Cryptochrome/DNA_photolyase_1"/>
</dbReference>
<dbReference type="Gene3D" id="1.25.40.80">
    <property type="match status" value="1"/>
</dbReference>
<dbReference type="Proteomes" id="UP001595792">
    <property type="component" value="Unassembled WGS sequence"/>
</dbReference>
<evidence type="ECO:0000259" key="4">
    <source>
        <dbReference type="Pfam" id="PF03441"/>
    </source>
</evidence>
<name>A0ABV8NSV5_9SPHI</name>
<keyword evidence="3" id="KW-0274">FAD</keyword>
<keyword evidence="2" id="KW-0285">Flavoprotein</keyword>
<dbReference type="Pfam" id="PF03441">
    <property type="entry name" value="FAD_binding_7"/>
    <property type="match status" value="1"/>
</dbReference>
<dbReference type="InterPro" id="IPR036134">
    <property type="entry name" value="Crypto/Photolyase_FAD-like_sf"/>
</dbReference>
<sequence length="374" mass="43216">MEEISFNTDYKAILERVATIDPLNYARTRNFINGGVSYLSPYISRGVISLPEVARSALHNGPSAQSAEKFIQELAWREYYQQIWQARQAHIWQDLRHPQPDVQRTDMISAIAKANTGIISIDEQINSLFITGYMHNHVRMYLASITCNIAKAHWILPSKWMYYHLLDGDIASNNCSWQWVAGAFANKKYYCNQENINMYTMSTQQGTFLDRPYEQLPEMPIPEILKEGIAIELITKLPNTSLPIIDTSRPTIIYNSYNLDPMWRKDQNANRVLLLEPSHFDRFPVSEKVIGFIQDLSRNIPSIQIYAGEIAELQALYSQSGLATGQAFISKDHPAFNHYPGTRDSYERIFPEVTGEYPSFFSYWKRCRKYLDNL</sequence>
<protein>
    <submittedName>
        <fullName evidence="5">FAD-binding domain-containing protein</fullName>
    </submittedName>
</protein>
<dbReference type="PANTHER" id="PTHR11455">
    <property type="entry name" value="CRYPTOCHROME"/>
    <property type="match status" value="1"/>
</dbReference>
<dbReference type="EMBL" id="JBHSBY010000143">
    <property type="protein sequence ID" value="MFC4198819.1"/>
    <property type="molecule type" value="Genomic_DNA"/>
</dbReference>
<accession>A0ABV8NSV5</accession>
<dbReference type="SUPFAM" id="SSF48173">
    <property type="entry name" value="Cryptochrome/photolyase FAD-binding domain"/>
    <property type="match status" value="1"/>
</dbReference>
<evidence type="ECO:0000256" key="1">
    <source>
        <dbReference type="ARBA" id="ARBA00001974"/>
    </source>
</evidence>
<evidence type="ECO:0000313" key="5">
    <source>
        <dbReference type="EMBL" id="MFC4198819.1"/>
    </source>
</evidence>
<comment type="caution">
    <text evidence="5">The sequence shown here is derived from an EMBL/GenBank/DDBJ whole genome shotgun (WGS) entry which is preliminary data.</text>
</comment>
<keyword evidence="6" id="KW-1185">Reference proteome</keyword>
<dbReference type="RefSeq" id="WP_378962864.1">
    <property type="nucleotide sequence ID" value="NZ_JBHRXC010000001.1"/>
</dbReference>
<dbReference type="InterPro" id="IPR005101">
    <property type="entry name" value="Cryptochr/Photolyase_FAD-bd"/>
</dbReference>
<evidence type="ECO:0000313" key="6">
    <source>
        <dbReference type="Proteomes" id="UP001595792"/>
    </source>
</evidence>
<proteinExistence type="predicted"/>